<dbReference type="GO" id="GO:0031267">
    <property type="term" value="F:small GTPase binding"/>
    <property type="evidence" value="ECO:0007669"/>
    <property type="project" value="TreeGrafter"/>
</dbReference>
<name>A0A8E0S099_9TREM</name>
<dbReference type="Pfam" id="PF13516">
    <property type="entry name" value="LRR_6"/>
    <property type="match status" value="1"/>
</dbReference>
<evidence type="ECO:0000313" key="3">
    <source>
        <dbReference type="Proteomes" id="UP000728185"/>
    </source>
</evidence>
<organism evidence="2 3">
    <name type="scientific">Fasciolopsis buskii</name>
    <dbReference type="NCBI Taxonomy" id="27845"/>
    <lineage>
        <taxon>Eukaryota</taxon>
        <taxon>Metazoa</taxon>
        <taxon>Spiralia</taxon>
        <taxon>Lophotrochozoa</taxon>
        <taxon>Platyhelminthes</taxon>
        <taxon>Trematoda</taxon>
        <taxon>Digenea</taxon>
        <taxon>Plagiorchiida</taxon>
        <taxon>Echinostomata</taxon>
        <taxon>Echinostomatoidea</taxon>
        <taxon>Fasciolidae</taxon>
        <taxon>Fasciolopsis</taxon>
    </lineage>
</organism>
<dbReference type="EMBL" id="LUCM01005500">
    <property type="protein sequence ID" value="KAA0192727.1"/>
    <property type="molecule type" value="Genomic_DNA"/>
</dbReference>
<dbReference type="GO" id="GO:0005096">
    <property type="term" value="F:GTPase activator activity"/>
    <property type="evidence" value="ECO:0007669"/>
    <property type="project" value="InterPro"/>
</dbReference>
<dbReference type="PANTHER" id="PTHR24113">
    <property type="entry name" value="RAN GTPASE-ACTIVATING PROTEIN 1"/>
    <property type="match status" value="1"/>
</dbReference>
<proteinExistence type="predicted"/>
<comment type="caution">
    <text evidence="2">The sequence shown here is derived from an EMBL/GenBank/DDBJ whole genome shotgun (WGS) entry which is preliminary data.</text>
</comment>
<dbReference type="GO" id="GO:0005634">
    <property type="term" value="C:nucleus"/>
    <property type="evidence" value="ECO:0007669"/>
    <property type="project" value="TreeGrafter"/>
</dbReference>
<dbReference type="SUPFAM" id="SSF52047">
    <property type="entry name" value="RNI-like"/>
    <property type="match status" value="1"/>
</dbReference>
<dbReference type="Proteomes" id="UP000728185">
    <property type="component" value="Unassembled WGS sequence"/>
</dbReference>
<accession>A0A8E0S099</accession>
<dbReference type="OrthoDB" id="120976at2759"/>
<evidence type="ECO:0000313" key="2">
    <source>
        <dbReference type="EMBL" id="KAA0192727.1"/>
    </source>
</evidence>
<dbReference type="InterPro" id="IPR032675">
    <property type="entry name" value="LRR_dom_sf"/>
</dbReference>
<reference evidence="2" key="1">
    <citation type="submission" date="2019-05" db="EMBL/GenBank/DDBJ databases">
        <title>Annotation for the trematode Fasciolopsis buski.</title>
        <authorList>
            <person name="Choi Y.-J."/>
        </authorList>
    </citation>
    <scope>NUCLEOTIDE SEQUENCE</scope>
    <source>
        <strain evidence="2">HT</strain>
        <tissue evidence="2">Whole worm</tissue>
    </source>
</reference>
<dbReference type="InterPro" id="IPR027038">
    <property type="entry name" value="RanGap"/>
</dbReference>
<dbReference type="PANTHER" id="PTHR24113:SF15">
    <property type="entry name" value="NACHT DOMAIN-CONTAINING PROTEIN"/>
    <property type="match status" value="1"/>
</dbReference>
<evidence type="ECO:0000256" key="1">
    <source>
        <dbReference type="SAM" id="MobiDB-lite"/>
    </source>
</evidence>
<keyword evidence="3" id="KW-1185">Reference proteome</keyword>
<dbReference type="GO" id="GO:0005829">
    <property type="term" value="C:cytosol"/>
    <property type="evidence" value="ECO:0007669"/>
    <property type="project" value="TreeGrafter"/>
</dbReference>
<dbReference type="GO" id="GO:0006913">
    <property type="term" value="P:nucleocytoplasmic transport"/>
    <property type="evidence" value="ECO:0007669"/>
    <property type="project" value="TreeGrafter"/>
</dbReference>
<dbReference type="InterPro" id="IPR001611">
    <property type="entry name" value="Leu-rich_rpt"/>
</dbReference>
<protein>
    <submittedName>
        <fullName evidence="2">Uncharacterized protein</fullName>
    </submittedName>
</protein>
<dbReference type="GO" id="GO:0048471">
    <property type="term" value="C:perinuclear region of cytoplasm"/>
    <property type="evidence" value="ECO:0007669"/>
    <property type="project" value="TreeGrafter"/>
</dbReference>
<feature type="compositionally biased region" description="Basic and acidic residues" evidence="1">
    <location>
        <begin position="21"/>
        <end position="36"/>
    </location>
</feature>
<sequence>MSDTEVISAVRSEDPEAIDLTTKESTVESETENAHDVEDRGFPELTDEDLRRLMLESAGCDLSDFDQRCCIESPTEMASSWMDVKLETMRARSRIWDTPFGSKVTSFIQSAQEDFDLDEYDLSDEKFRLENELNDTEPEEESDDNGNLRNITVTQLNLSSNYLGVEGAKALANALKENAFLKVLENIGLRSFNFSWNTVVKKAGSEMARAIQENVSLSELGLRGCRIGDTVAEGVGQALLAGSTEESKLELLDLSQNPISTRGVQRVLALINRMETTNLKRIILEAISSEFPYQQLLFLVQDISFDCPCMRLVDEIAEHLPRLQIVHGPELIVGNTMEDIKSEGGKFADLFSLLRLGIRYDGRRLVDILMMMDTDHTQTVTVKQFMEALAVRLLDQYEGMHNQRGIFVVVTP</sequence>
<dbReference type="SMART" id="SM00368">
    <property type="entry name" value="LRR_RI"/>
    <property type="match status" value="3"/>
</dbReference>
<feature type="region of interest" description="Disordered" evidence="1">
    <location>
        <begin position="1"/>
        <end position="36"/>
    </location>
</feature>
<gene>
    <name evidence="2" type="ORF">FBUS_02440</name>
</gene>
<dbReference type="AlphaFoldDB" id="A0A8E0S099"/>
<dbReference type="Gene3D" id="3.80.10.10">
    <property type="entry name" value="Ribonuclease Inhibitor"/>
    <property type="match status" value="1"/>
</dbReference>